<dbReference type="PANTHER" id="PTHR10336">
    <property type="entry name" value="PHOSPHOINOSITIDE-SPECIFIC PHOSPHOLIPASE C FAMILY PROTEIN"/>
    <property type="match status" value="1"/>
</dbReference>
<dbReference type="SMART" id="SM00149">
    <property type="entry name" value="PLCYc"/>
    <property type="match status" value="1"/>
</dbReference>
<keyword evidence="2 7" id="KW-0378">Hydrolase</keyword>
<keyword evidence="4 7" id="KW-0443">Lipid metabolism</keyword>
<dbReference type="PROSITE" id="PS50007">
    <property type="entry name" value="PIPLC_X_DOMAIN"/>
    <property type="match status" value="1"/>
</dbReference>
<name>A0A316V2L7_9BASI</name>
<dbReference type="GeneID" id="37021500"/>
<feature type="region of interest" description="Disordered" evidence="8">
    <location>
        <begin position="279"/>
        <end position="308"/>
    </location>
</feature>
<gene>
    <name evidence="10" type="ORF">FA14DRAFT_162674</name>
</gene>
<dbReference type="RefSeq" id="XP_025352098.1">
    <property type="nucleotide sequence ID" value="XM_025499719.1"/>
</dbReference>
<dbReference type="InterPro" id="IPR035892">
    <property type="entry name" value="C2_domain_sf"/>
</dbReference>
<dbReference type="InParanoid" id="A0A316V2L7"/>
<feature type="domain" description="PI-PLC Y-box" evidence="9">
    <location>
        <begin position="315"/>
        <end position="432"/>
    </location>
</feature>
<sequence length="587" mass="65479">MSAQSTEPKETVPSVATHRFAKLNPFRDDDDEGGDDLGEEINETSIAGGGRAIGGSADIEARKKLRVSHVLRSFLAQEGEISKDAVGGDDSETNHSEAVQALLAKPQFVHPEYVNDRNYGLAEYFISSSHNTYLVGKQLYGSADSMSYKHHLSAGARCVEIDAWDSDDKAEPKVTHGYTLTEHVSFRHVCEAIKNTLEEEITAISQRQAHPPLPIFISLENHCSPGGQERLAAIMEEVFGDRLITQHAKDQNDPIKLDELTGKILVMVEYYGLEKDDVPDDIPANAKQAQDSDDKASKEHREKKDEKPAKIIPQLAALGVYAQSMKPKDDAWLKGTLTEPQNHLVNVEERAVLELIEKKQGQSVSKHNANHLMRIYPKGTRINSKNLNPVPFWGVGAQVCALNWQTFDASMQINEALFAGTDGYVLKPPYLRKDGSGQAPKGQKVQLTLEIAGATDLAVPEGREKDIKPYVTCTLYYPNQKGKPEKEKTSHYRVHKHKQLFGHEQPPPTSPVWEPTEKLQWTYEDDDLAFLRILIKSDDAFARNPAFLTSAVRLSSIPKGWHFIRLLNLRGGETKATLLARYHKKNV</sequence>
<evidence type="ECO:0000256" key="4">
    <source>
        <dbReference type="ARBA" id="ARBA00023098"/>
    </source>
</evidence>
<evidence type="ECO:0000256" key="6">
    <source>
        <dbReference type="ARBA" id="ARBA00059664"/>
    </source>
</evidence>
<reference evidence="10 11" key="1">
    <citation type="journal article" date="2018" name="Mol. Biol. Evol.">
        <title>Broad Genomic Sampling Reveals a Smut Pathogenic Ancestry of the Fungal Clade Ustilaginomycotina.</title>
        <authorList>
            <person name="Kijpornyongpan T."/>
            <person name="Mondo S.J."/>
            <person name="Barry K."/>
            <person name="Sandor L."/>
            <person name="Lee J."/>
            <person name="Lipzen A."/>
            <person name="Pangilinan J."/>
            <person name="LaButti K."/>
            <person name="Hainaut M."/>
            <person name="Henrissat B."/>
            <person name="Grigoriev I.V."/>
            <person name="Spatafora J.W."/>
            <person name="Aime M.C."/>
        </authorList>
    </citation>
    <scope>NUCLEOTIDE SEQUENCE [LARGE SCALE GENOMIC DNA]</scope>
    <source>
        <strain evidence="10 11">MCA 3882</strain>
    </source>
</reference>
<evidence type="ECO:0000313" key="10">
    <source>
        <dbReference type="EMBL" id="PWN31796.1"/>
    </source>
</evidence>
<evidence type="ECO:0000256" key="3">
    <source>
        <dbReference type="ARBA" id="ARBA00022963"/>
    </source>
</evidence>
<dbReference type="InterPro" id="IPR001711">
    <property type="entry name" value="PLipase_C_Pinositol-sp_Y"/>
</dbReference>
<proteinExistence type="predicted"/>
<evidence type="ECO:0000256" key="5">
    <source>
        <dbReference type="ARBA" id="ARBA00023224"/>
    </source>
</evidence>
<dbReference type="GO" id="GO:0048015">
    <property type="term" value="P:phosphatidylinositol-mediated signaling"/>
    <property type="evidence" value="ECO:0007669"/>
    <property type="project" value="TreeGrafter"/>
</dbReference>
<feature type="region of interest" description="Disordered" evidence="8">
    <location>
        <begin position="1"/>
        <end position="53"/>
    </location>
</feature>
<accession>A0A316V2L7</accession>
<dbReference type="Gene3D" id="2.60.40.150">
    <property type="entry name" value="C2 domain"/>
    <property type="match status" value="1"/>
</dbReference>
<protein>
    <recommendedName>
        <fullName evidence="7">Phosphoinositide phospholipase C</fullName>
        <ecNumber evidence="7">3.1.4.11</ecNumber>
    </recommendedName>
</protein>
<keyword evidence="11" id="KW-1185">Reference proteome</keyword>
<comment type="function">
    <text evidence="6">The production of the second messenger molecules diacylglycerol (DAG) and inositol 1,4,5-trisphosphate (IP3) is mediated by activated phosphatidylinositol-specific phospholipase C enzymes.</text>
</comment>
<keyword evidence="5" id="KW-0807">Transducer</keyword>
<dbReference type="SMART" id="SM00148">
    <property type="entry name" value="PLCXc"/>
    <property type="match status" value="1"/>
</dbReference>
<comment type="catalytic activity">
    <reaction evidence="1 7">
        <text>a 1,2-diacyl-sn-glycero-3-phospho-(1D-myo-inositol-4,5-bisphosphate) + H2O = 1D-myo-inositol 1,4,5-trisphosphate + a 1,2-diacyl-sn-glycerol + H(+)</text>
        <dbReference type="Rhea" id="RHEA:33179"/>
        <dbReference type="ChEBI" id="CHEBI:15377"/>
        <dbReference type="ChEBI" id="CHEBI:15378"/>
        <dbReference type="ChEBI" id="CHEBI:17815"/>
        <dbReference type="ChEBI" id="CHEBI:58456"/>
        <dbReference type="ChEBI" id="CHEBI:203600"/>
        <dbReference type="EC" id="3.1.4.11"/>
    </reaction>
</comment>
<dbReference type="EMBL" id="KZ819607">
    <property type="protein sequence ID" value="PWN31796.1"/>
    <property type="molecule type" value="Genomic_DNA"/>
</dbReference>
<dbReference type="AlphaFoldDB" id="A0A316V2L7"/>
<feature type="compositionally biased region" description="Acidic residues" evidence="8">
    <location>
        <begin position="28"/>
        <end position="42"/>
    </location>
</feature>
<evidence type="ECO:0000256" key="7">
    <source>
        <dbReference type="RuleBase" id="RU361133"/>
    </source>
</evidence>
<dbReference type="Gene3D" id="3.20.20.190">
    <property type="entry name" value="Phosphatidylinositol (PI) phosphodiesterase"/>
    <property type="match status" value="1"/>
</dbReference>
<organism evidence="10 11">
    <name type="scientific">Meira miltonrushii</name>
    <dbReference type="NCBI Taxonomy" id="1280837"/>
    <lineage>
        <taxon>Eukaryota</taxon>
        <taxon>Fungi</taxon>
        <taxon>Dikarya</taxon>
        <taxon>Basidiomycota</taxon>
        <taxon>Ustilaginomycotina</taxon>
        <taxon>Exobasidiomycetes</taxon>
        <taxon>Exobasidiales</taxon>
        <taxon>Brachybasidiaceae</taxon>
        <taxon>Meira</taxon>
    </lineage>
</organism>
<dbReference type="InterPro" id="IPR000909">
    <property type="entry name" value="PLipase_C_PInositol-sp_X_dom"/>
</dbReference>
<dbReference type="OrthoDB" id="269822at2759"/>
<evidence type="ECO:0000256" key="2">
    <source>
        <dbReference type="ARBA" id="ARBA00022801"/>
    </source>
</evidence>
<dbReference type="Pfam" id="PF00387">
    <property type="entry name" value="PI-PLC-Y"/>
    <property type="match status" value="1"/>
</dbReference>
<dbReference type="InterPro" id="IPR001192">
    <property type="entry name" value="PI-PLC_fam"/>
</dbReference>
<evidence type="ECO:0000256" key="8">
    <source>
        <dbReference type="SAM" id="MobiDB-lite"/>
    </source>
</evidence>
<dbReference type="EC" id="3.1.4.11" evidence="7"/>
<dbReference type="STRING" id="1280837.A0A316V2L7"/>
<dbReference type="InterPro" id="IPR017946">
    <property type="entry name" value="PLC-like_Pdiesterase_TIM-brl"/>
</dbReference>
<dbReference type="PROSITE" id="PS50008">
    <property type="entry name" value="PIPLC_Y_DOMAIN"/>
    <property type="match status" value="1"/>
</dbReference>
<dbReference type="GO" id="GO:0004435">
    <property type="term" value="F:phosphatidylinositol-4,5-bisphosphate phospholipase C activity"/>
    <property type="evidence" value="ECO:0007669"/>
    <property type="project" value="UniProtKB-EC"/>
</dbReference>
<dbReference type="FunFam" id="3.20.20.190:FF:000039">
    <property type="entry name" value="Phosphoinositide phospholipase C"/>
    <property type="match status" value="1"/>
</dbReference>
<dbReference type="GO" id="GO:0016042">
    <property type="term" value="P:lipid catabolic process"/>
    <property type="evidence" value="ECO:0007669"/>
    <property type="project" value="UniProtKB-KW"/>
</dbReference>
<keyword evidence="3 7" id="KW-0442">Lipid degradation</keyword>
<dbReference type="GO" id="GO:0051209">
    <property type="term" value="P:release of sequestered calcium ion into cytosol"/>
    <property type="evidence" value="ECO:0007669"/>
    <property type="project" value="TreeGrafter"/>
</dbReference>
<dbReference type="PANTHER" id="PTHR10336:SF169">
    <property type="entry name" value="PHOSPHOINOSITIDE PHOSPHOLIPASE C"/>
    <property type="match status" value="1"/>
</dbReference>
<feature type="compositionally biased region" description="Basic and acidic residues" evidence="8">
    <location>
        <begin position="290"/>
        <end position="308"/>
    </location>
</feature>
<dbReference type="SUPFAM" id="SSF51695">
    <property type="entry name" value="PLC-like phosphodiesterases"/>
    <property type="match status" value="1"/>
</dbReference>
<dbReference type="SUPFAM" id="SSF49562">
    <property type="entry name" value="C2 domain (Calcium/lipid-binding domain, CaLB)"/>
    <property type="match status" value="1"/>
</dbReference>
<dbReference type="Proteomes" id="UP000245771">
    <property type="component" value="Unassembled WGS sequence"/>
</dbReference>
<dbReference type="PRINTS" id="PR00390">
    <property type="entry name" value="PHPHLIPASEC"/>
</dbReference>
<dbReference type="Pfam" id="PF00388">
    <property type="entry name" value="PI-PLC-X"/>
    <property type="match status" value="1"/>
</dbReference>
<evidence type="ECO:0000259" key="9">
    <source>
        <dbReference type="PROSITE" id="PS50008"/>
    </source>
</evidence>
<evidence type="ECO:0000256" key="1">
    <source>
        <dbReference type="ARBA" id="ARBA00001195"/>
    </source>
</evidence>
<evidence type="ECO:0000313" key="11">
    <source>
        <dbReference type="Proteomes" id="UP000245771"/>
    </source>
</evidence>